<evidence type="ECO:0000313" key="3">
    <source>
        <dbReference type="Proteomes" id="UP000638353"/>
    </source>
</evidence>
<comment type="caution">
    <text evidence="2">The sequence shown here is derived from an EMBL/GenBank/DDBJ whole genome shotgun (WGS) entry which is preliminary data.</text>
</comment>
<reference evidence="2" key="2">
    <citation type="submission" date="2020-09" db="EMBL/GenBank/DDBJ databases">
        <authorList>
            <person name="Sun Q."/>
            <person name="Ohkuma M."/>
        </authorList>
    </citation>
    <scope>NUCLEOTIDE SEQUENCE</scope>
    <source>
        <strain evidence="2">JCM 4637</strain>
    </source>
</reference>
<organism evidence="2 3">
    <name type="scientific">Streptomyces finlayi</name>
    <dbReference type="NCBI Taxonomy" id="67296"/>
    <lineage>
        <taxon>Bacteria</taxon>
        <taxon>Bacillati</taxon>
        <taxon>Actinomycetota</taxon>
        <taxon>Actinomycetes</taxon>
        <taxon>Kitasatosporales</taxon>
        <taxon>Streptomycetaceae</taxon>
        <taxon>Streptomyces</taxon>
    </lineage>
</organism>
<feature type="region of interest" description="Disordered" evidence="1">
    <location>
        <begin position="23"/>
        <end position="46"/>
    </location>
</feature>
<evidence type="ECO:0000256" key="1">
    <source>
        <dbReference type="SAM" id="MobiDB-lite"/>
    </source>
</evidence>
<feature type="region of interest" description="Disordered" evidence="1">
    <location>
        <begin position="83"/>
        <end position="103"/>
    </location>
</feature>
<reference evidence="2" key="1">
    <citation type="journal article" date="2014" name="Int. J. Syst. Evol. Microbiol.">
        <title>Complete genome sequence of Corynebacterium casei LMG S-19264T (=DSM 44701T), isolated from a smear-ripened cheese.</title>
        <authorList>
            <consortium name="US DOE Joint Genome Institute (JGI-PGF)"/>
            <person name="Walter F."/>
            <person name="Albersmeier A."/>
            <person name="Kalinowski J."/>
            <person name="Ruckert C."/>
        </authorList>
    </citation>
    <scope>NUCLEOTIDE SEQUENCE</scope>
    <source>
        <strain evidence="2">JCM 4637</strain>
    </source>
</reference>
<feature type="compositionally biased region" description="Basic and acidic residues" evidence="1">
    <location>
        <begin position="84"/>
        <end position="94"/>
    </location>
</feature>
<protein>
    <submittedName>
        <fullName evidence="2">Uncharacterized protein</fullName>
    </submittedName>
</protein>
<gene>
    <name evidence="2" type="ORF">GCM10010334_69000</name>
</gene>
<accession>A0A918X4Z8</accession>
<name>A0A918X4Z8_9ACTN</name>
<evidence type="ECO:0000313" key="2">
    <source>
        <dbReference type="EMBL" id="GHD12171.1"/>
    </source>
</evidence>
<sequence length="103" mass="11243">MVGSVAGRSTARPLTTVCHTTSGSLLSPIRCPSRPDGTALRHHRTPTPLMRLRLAHEGRVGERKDEESSVRVGQACPIDAGCARTERETRPARDKAHRPYGAY</sequence>
<proteinExistence type="predicted"/>
<dbReference type="EMBL" id="BMVC01000017">
    <property type="protein sequence ID" value="GHD12171.1"/>
    <property type="molecule type" value="Genomic_DNA"/>
</dbReference>
<dbReference type="AlphaFoldDB" id="A0A918X4Z8"/>
<dbReference type="Proteomes" id="UP000638353">
    <property type="component" value="Unassembled WGS sequence"/>
</dbReference>